<sequence length="584" mass="67307">MEKYEKMQAVEEKSKDGKKVIKIISDNRELYVGSKYNVQRDIDNFIKKIEEQKSTKKLIIFGLAAGEHIKEVIRRNFSDIDILIVEPCESIVELMNKDHDFINILKNNNIKIVHFNKKEIYKELNAFFSERDINGVVVQVYANYSSIFRKEIDEFYEVYKSLLLDKNVQKNTRLEFGKTWFNSLMSGLKFFATEHFVSDYKDKYKNIPAIIVSAGPSLSKNIKELQKVDSNFLILPGGRTVKHLMDIGVKPSFLTIVDPGEISYTLVEDVIEKIDTPLVCYEGTNKKVLEKHKGEKILFTQQEELNRVLNKDIGNLSSGGSVAHISTMFALKMGCNPIIFIGQDCAYTGDKLHADEVYHNGEYVGKIKVDIGDSYVPSVDGGLVRTSIVLDGFRRYMETIVYENKDIVFINATEGGARIEGTIEMPLKDVLCKYGKNKINNNIELEDVDVKERKDKIKKFLREYISNFNIIIDNCNKGIVLLEEFYNNVKLGKKIDKDIKKLNLIDKVLEETCSKVEFINDVIYPITYQLANNEDYIINSNEEETIRVEKYYNRNSFLYTELRKIIKESIKVVEKALKELEGDK</sequence>
<dbReference type="OrthoDB" id="5291305at2"/>
<dbReference type="EMBL" id="HG917868">
    <property type="protein sequence ID" value="CDM68828.1"/>
    <property type="molecule type" value="Genomic_DNA"/>
</dbReference>
<dbReference type="KEGG" id="clt:CM240_1670"/>
<dbReference type="PANTHER" id="PTHR41786">
    <property type="entry name" value="MOTILITY ACCESSORY FACTOR MAF"/>
    <property type="match status" value="1"/>
</dbReference>
<name>W6RWT7_9CLOT</name>
<reference evidence="2 3" key="1">
    <citation type="submission" date="2013-11" db="EMBL/GenBank/DDBJ databases">
        <title>Complete genome sequence of Clostridum sp. M2/40.</title>
        <authorList>
            <person name="Wibberg D."/>
            <person name="Puehler A."/>
            <person name="Schlueter A."/>
        </authorList>
    </citation>
    <scope>NUCLEOTIDE SEQUENCE [LARGE SCALE GENOMIC DNA]</scope>
    <source>
        <strain evidence="3">M2/40</strain>
    </source>
</reference>
<dbReference type="STRING" id="1216932.CM240_1670"/>
<gene>
    <name evidence="2" type="ORF">CM240_1670</name>
</gene>
<dbReference type="PANTHER" id="PTHR41786:SF1">
    <property type="entry name" value="6-HYDROXYMETHYLPTERIN DIPHOSPHOKINASE MPTE-LIKE DOMAIN-CONTAINING PROTEIN"/>
    <property type="match status" value="1"/>
</dbReference>
<dbReference type="Proteomes" id="UP000019426">
    <property type="component" value="Chromosome M2/40_rep1"/>
</dbReference>
<dbReference type="Pfam" id="PF01973">
    <property type="entry name" value="MptE-like"/>
    <property type="match status" value="1"/>
</dbReference>
<dbReference type="AlphaFoldDB" id="W6RWT7"/>
<keyword evidence="3" id="KW-1185">Reference proteome</keyword>
<dbReference type="PATRIC" id="fig|1216932.3.peg.1664"/>
<dbReference type="InterPro" id="IPR002826">
    <property type="entry name" value="MptE-like"/>
</dbReference>
<feature type="domain" description="6-hydroxymethylpterin diphosphokinase MptE-like" evidence="1">
    <location>
        <begin position="184"/>
        <end position="349"/>
    </location>
</feature>
<dbReference type="HOGENOM" id="CLU_026503_0_0_9"/>
<evidence type="ECO:0000313" key="2">
    <source>
        <dbReference type="EMBL" id="CDM68828.1"/>
    </source>
</evidence>
<evidence type="ECO:0000313" key="3">
    <source>
        <dbReference type="Proteomes" id="UP000019426"/>
    </source>
</evidence>
<dbReference type="eggNOG" id="COG2604">
    <property type="taxonomic scope" value="Bacteria"/>
</dbReference>
<evidence type="ECO:0000259" key="1">
    <source>
        <dbReference type="Pfam" id="PF01973"/>
    </source>
</evidence>
<proteinExistence type="predicted"/>
<organism evidence="2 3">
    <name type="scientific">Clostridium bornimense</name>
    <dbReference type="NCBI Taxonomy" id="1216932"/>
    <lineage>
        <taxon>Bacteria</taxon>
        <taxon>Bacillati</taxon>
        <taxon>Bacillota</taxon>
        <taxon>Clostridia</taxon>
        <taxon>Eubacteriales</taxon>
        <taxon>Clostridiaceae</taxon>
        <taxon>Clostridium</taxon>
    </lineage>
</organism>
<accession>W6RWT7</accession>
<protein>
    <recommendedName>
        <fullName evidence="1">6-hydroxymethylpterin diphosphokinase MptE-like domain-containing protein</fullName>
    </recommendedName>
</protein>
<dbReference type="RefSeq" id="WP_051483763.1">
    <property type="nucleotide sequence ID" value="NZ_HG917868.1"/>
</dbReference>